<reference evidence="2" key="1">
    <citation type="journal article" date="2014" name="Int. J. Syst. Evol. Microbiol.">
        <title>Complete genome of a new Firmicutes species belonging to the dominant human colonic microbiota ('Ruminococcus bicirculans') reveals two chromosomes and a selective capacity to utilize plant glucans.</title>
        <authorList>
            <consortium name="NISC Comparative Sequencing Program"/>
            <person name="Wegmann U."/>
            <person name="Louis P."/>
            <person name="Goesmann A."/>
            <person name="Henrissat B."/>
            <person name="Duncan S.H."/>
            <person name="Flint H.J."/>
        </authorList>
    </citation>
    <scope>NUCLEOTIDE SEQUENCE</scope>
    <source>
        <strain evidence="2">NBRC 108728</strain>
    </source>
</reference>
<evidence type="ECO:0000313" key="2">
    <source>
        <dbReference type="EMBL" id="BDZ52354.1"/>
    </source>
</evidence>
<dbReference type="RefSeq" id="WP_286347204.1">
    <property type="nucleotide sequence ID" value="NZ_AP027733.1"/>
</dbReference>
<dbReference type="EMBL" id="AP027733">
    <property type="protein sequence ID" value="BDZ52921.1"/>
    <property type="molecule type" value="Genomic_DNA"/>
</dbReference>
<accession>A0ABM8GV64</accession>
<dbReference type="EMBL" id="AP027733">
    <property type="protein sequence ID" value="BDZ52354.1"/>
    <property type="molecule type" value="Genomic_DNA"/>
</dbReference>
<proteinExistence type="predicted"/>
<keyword evidence="2" id="KW-0614">Plasmid</keyword>
<evidence type="ECO:0000313" key="3">
    <source>
        <dbReference type="EMBL" id="BDZ52921.1"/>
    </source>
</evidence>
<feature type="region of interest" description="Disordered" evidence="1">
    <location>
        <begin position="217"/>
        <end position="240"/>
    </location>
</feature>
<sequence length="240" mass="26540">MKLNQMRRDAIYALRDTGYTYRPSGECVLETRALIPLDLTNPGTVRRDVFDPTEPVQIYLGGSRLGNSYLGFVGDFEVIRQHADRLRSLSLAEFTFPGAIYDESDLPEGVTLCHFEAKKVTGLWEDWAPIGEEIEAERDRVAALDVARVSRDTLLRDSIHQVMADLNIEDNGRSGVSVNVERGEVRMNVGTLALLLGLDPVPLTDDELRRAGQNVPERPSLKGAIRGQGHGNVTPTVLEG</sequence>
<evidence type="ECO:0000256" key="1">
    <source>
        <dbReference type="SAM" id="MobiDB-lite"/>
    </source>
</evidence>
<gene>
    <name evidence="2" type="ORF">GCM10025867_45950</name>
    <name evidence="3" type="ORF">GCM10025867_51620</name>
</gene>
<keyword evidence="4" id="KW-1185">Reference proteome</keyword>
<protein>
    <submittedName>
        <fullName evidence="2">Uncharacterized protein</fullName>
    </submittedName>
</protein>
<reference evidence="4" key="2">
    <citation type="journal article" date="2019" name="Int. J. Syst. Evol. Microbiol.">
        <title>The Global Catalogue of Microorganisms (GCM) 10K type strain sequencing project: providing services to taxonomists for standard genome sequencing and annotation.</title>
        <authorList>
            <consortium name="The Broad Institute Genomics Platform"/>
            <consortium name="The Broad Institute Genome Sequencing Center for Infectious Disease"/>
            <person name="Wu L."/>
            <person name="Ma J."/>
        </authorList>
    </citation>
    <scope>NUCLEOTIDE SEQUENCE [LARGE SCALE GENOMIC DNA]</scope>
    <source>
        <strain evidence="4">NBRC 108728</strain>
    </source>
</reference>
<feature type="compositionally biased region" description="Polar residues" evidence="1">
    <location>
        <begin position="231"/>
        <end position="240"/>
    </location>
</feature>
<evidence type="ECO:0000313" key="4">
    <source>
        <dbReference type="Proteomes" id="UP001321486"/>
    </source>
</evidence>
<organism evidence="2 4">
    <name type="scientific">Frondihabitans sucicola</name>
    <dbReference type="NCBI Taxonomy" id="1268041"/>
    <lineage>
        <taxon>Bacteria</taxon>
        <taxon>Bacillati</taxon>
        <taxon>Actinomycetota</taxon>
        <taxon>Actinomycetes</taxon>
        <taxon>Micrococcales</taxon>
        <taxon>Microbacteriaceae</taxon>
        <taxon>Frondihabitans</taxon>
    </lineage>
</organism>
<geneLocation type="plasmid" evidence="2 4">
    <name>pNBRC108728a</name>
</geneLocation>
<dbReference type="Proteomes" id="UP001321486">
    <property type="component" value="Plasmid pNBRC108728a"/>
</dbReference>
<reference evidence="2" key="3">
    <citation type="submission" date="2023-02" db="EMBL/GenBank/DDBJ databases">
        <authorList>
            <person name="Sun Q."/>
            <person name="Mori K."/>
        </authorList>
    </citation>
    <scope>NUCLEOTIDE SEQUENCE</scope>
    <source>
        <strain evidence="2">NBRC 108728</strain>
        <plasmid evidence="2">pNBRC108728a</plasmid>
    </source>
</reference>
<name>A0ABM8GV64_9MICO</name>